<dbReference type="EMBL" id="FMCV01000010">
    <property type="protein sequence ID" value="SCF17533.1"/>
    <property type="molecule type" value="Genomic_DNA"/>
</dbReference>
<organism evidence="1 2">
    <name type="scientific">Micromonospora marina</name>
    <dbReference type="NCBI Taxonomy" id="307120"/>
    <lineage>
        <taxon>Bacteria</taxon>
        <taxon>Bacillati</taxon>
        <taxon>Actinomycetota</taxon>
        <taxon>Actinomycetes</taxon>
        <taxon>Micromonosporales</taxon>
        <taxon>Micromonosporaceae</taxon>
        <taxon>Micromonospora</taxon>
    </lineage>
</organism>
<proteinExistence type="predicted"/>
<reference evidence="2" key="1">
    <citation type="submission" date="2016-06" db="EMBL/GenBank/DDBJ databases">
        <authorList>
            <person name="Varghese N."/>
        </authorList>
    </citation>
    <scope>NUCLEOTIDE SEQUENCE [LARGE SCALE GENOMIC DNA]</scope>
    <source>
        <strain evidence="2">DSM 45555</strain>
    </source>
</reference>
<evidence type="ECO:0000313" key="1">
    <source>
        <dbReference type="EMBL" id="SCF17533.1"/>
    </source>
</evidence>
<dbReference type="RefSeq" id="WP_244167000.1">
    <property type="nucleotide sequence ID" value="NZ_FMCV01000010.1"/>
</dbReference>
<accession>A0A1C4Y9W2</accession>
<keyword evidence="2" id="KW-1185">Reference proteome</keyword>
<dbReference type="Proteomes" id="UP000198551">
    <property type="component" value="Unassembled WGS sequence"/>
</dbReference>
<evidence type="ECO:0000313" key="2">
    <source>
        <dbReference type="Proteomes" id="UP000198551"/>
    </source>
</evidence>
<name>A0A1C4Y9W2_9ACTN</name>
<protein>
    <submittedName>
        <fullName evidence="1">Uncharacterized protein</fullName>
    </submittedName>
</protein>
<dbReference type="AlphaFoldDB" id="A0A1C4Y9W2"/>
<gene>
    <name evidence="1" type="ORF">GA0070215_11075</name>
</gene>
<sequence length="83" mass="8699">MADFVAAGLPTPQVYGVEGPLWPLLNALGTGPHERLFADALTCAEMFERDAAIRGASAHLLAAAPLTVGPDRRLLDAGAKFVK</sequence>